<dbReference type="CDD" id="cd21865">
    <property type="entry name" value="DEUBAD_NFRKB"/>
    <property type="match status" value="1"/>
</dbReference>
<feature type="compositionally biased region" description="Basic and acidic residues" evidence="3">
    <location>
        <begin position="835"/>
        <end position="850"/>
    </location>
</feature>
<feature type="compositionally biased region" description="Polar residues" evidence="3">
    <location>
        <begin position="1306"/>
        <end position="1320"/>
    </location>
</feature>
<feature type="region of interest" description="Disordered" evidence="3">
    <location>
        <begin position="639"/>
        <end position="788"/>
    </location>
</feature>
<feature type="compositionally biased region" description="Acidic residues" evidence="3">
    <location>
        <begin position="49"/>
        <end position="82"/>
    </location>
</feature>
<reference evidence="5 7" key="1">
    <citation type="journal article" date="2012" name="Nat. Biotechnol.">
        <title>Reference genome sequence of the model plant Setaria.</title>
        <authorList>
            <person name="Bennetzen J.L."/>
            <person name="Schmutz J."/>
            <person name="Wang H."/>
            <person name="Percifield R."/>
            <person name="Hawkins J."/>
            <person name="Pontaroli A.C."/>
            <person name="Estep M."/>
            <person name="Feng L."/>
            <person name="Vaughn J.N."/>
            <person name="Grimwood J."/>
            <person name="Jenkins J."/>
            <person name="Barry K."/>
            <person name="Lindquist E."/>
            <person name="Hellsten U."/>
            <person name="Deshpande S."/>
            <person name="Wang X."/>
            <person name="Wu X."/>
            <person name="Mitros T."/>
            <person name="Triplett J."/>
            <person name="Yang X."/>
            <person name="Ye C.Y."/>
            <person name="Mauro-Herrera M."/>
            <person name="Wang L."/>
            <person name="Li P."/>
            <person name="Sharma M."/>
            <person name="Sharma R."/>
            <person name="Ronald P.C."/>
            <person name="Panaud O."/>
            <person name="Kellogg E.A."/>
            <person name="Brutnell T.P."/>
            <person name="Doust A.N."/>
            <person name="Tuskan G.A."/>
            <person name="Rokhsar D."/>
            <person name="Devos K.M."/>
        </authorList>
    </citation>
    <scope>NUCLEOTIDE SEQUENCE [LARGE SCALE GENOMIC DNA]</scope>
    <source>
        <strain evidence="7">cv. Yugu1</strain>
        <strain evidence="5">Yugu1</strain>
    </source>
</reference>
<comment type="subcellular location">
    <subcellularLocation>
        <location evidence="1">Nucleus</location>
    </subcellularLocation>
</comment>
<evidence type="ECO:0000313" key="7">
    <source>
        <dbReference type="Proteomes" id="UP000004995"/>
    </source>
</evidence>
<dbReference type="GeneID" id="101765225"/>
<gene>
    <name evidence="6" type="primary">LOC101765225</name>
    <name evidence="5" type="ORF">SETIT_3G043900v2</name>
</gene>
<sequence length="1326" mass="145941">MAIVRTGPGVRLPRLEGGGEDSPEATEDEEEESRATPSQESGADGFTGGEEEEENGGGGEEPEEVEEELGGDDELELEEEGGDSGMGSDELEVTELGEPGAEMCQVGDQSFAVPLELYDLASLRDVLSLDAWNTLLSEDERLSLAALLPDMDLETFSRTLVELLGGQNFHFGSPLAALFERLKGGLCDPRINLYRRGTRFAERRKHYYWLQSYHNSMVRGLREIKDCWKGREGYSLDERLRMLDTLKAQQQQRKALASARRAASETDSESRESGEKVLNQLKLDKIGQKKSGKLVKERSKGLLRVCMPKGVDEEYGGGSGRHSAMSLAELSHRDNAYGYDSSGHRGKLHRSIDGLYSEELGYEQDSSRTRLPRLLPKPVKKKELTMSYDGNLYGNNYHDDNTASPYYYGRNPSANQGVTLAAAYDPPYFETRRNARYSERDWVQGGKGAQGKALTGDEMHWTAGTHTGHLDDWQKGKLAGDYRSRKDQAGHGLKVKSYKSIEQQANDTRVGSDPRSKISQVKMAGKPSSQFDRIGQKHSRGNAVYSQSEETESDSSEQFEGGGDVHFLERKPEHHHSGFHRPAHGAKKSKKLAKVVKTSYPTADADLEPSRSNGFKGKVSETGYLRDVDVKMTEQISDVMKPPSASGERKRKGMANLETHVHDNSEVHEINENANDPFRLTESERLASRSDHAVQDSNGDFGGTERVSGSSGSKKTKGRVEVPSQDEQSEHVPSGSKMTENIGGSKKKSKKKPESTTDAVTVAEPAADVPENNVVAVEPEKLEKPEKIEKPKKKYVPISPTIHTGFSFSVVHLLTAVKKAMVSPAEDTPAVAKQPDGEEGKKWFNNEENSKTPQEQNTTEQTQQVLEGADASAAEQAAQSNSPALTVQEIVNRIRSNPGDPRILETQEPLQDLVRGVLKVLSSRTAPLGAKGWKALVAYEKANKSWFWVGPIPSVSSYDDPDEETSAEAWCIPHKMLVKLVDAFSNWLKSGQETLKQIGSLPPPPPPNPANLDLKERFKELRAQKSLNTISPSSDEARAYFQREEFLRYSIPDRAFCYTAADGEKSIVAPLRRGGGKPTAKARGHPMLLPDRPPHVTILCLVRDAASRLPARTGTRADVCTLLRDSQYLNHEEANKEAAINQVVSGALDRLHYERDPCVLYDNDKKLWTYLHRGREEEDFEDDGTSSTKKWKRPRKDPSDSAEPGAANDDFDDDGTGTPSANNAKKQKTDHGDPSVSGEANDEGDHATQNPSFGGMEGDPDLNAVPSTKNYEESGGVVYVDARPNDGGSDSVDAKPGSRADDNPEQNKINTALPENTSSMDALLHE</sequence>
<feature type="compositionally biased region" description="Basic and acidic residues" evidence="3">
    <location>
        <begin position="1292"/>
        <end position="1302"/>
    </location>
</feature>
<dbReference type="PROSITE" id="PS51916">
    <property type="entry name" value="DEUBAD"/>
    <property type="match status" value="1"/>
</dbReference>
<dbReference type="HOGENOM" id="CLU_005783_0_0_1"/>
<feature type="compositionally biased region" description="Acidic residues" evidence="3">
    <location>
        <begin position="18"/>
        <end position="32"/>
    </location>
</feature>
<feature type="region of interest" description="Disordered" evidence="3">
    <location>
        <begin position="500"/>
        <end position="563"/>
    </location>
</feature>
<dbReference type="Gramene" id="KQL13116">
    <property type="protein sequence ID" value="KQL13116"/>
    <property type="gene ID" value="SETIT_020983mg"/>
</dbReference>
<evidence type="ECO:0000256" key="3">
    <source>
        <dbReference type="SAM" id="MobiDB-lite"/>
    </source>
</evidence>
<dbReference type="InterPro" id="IPR024867">
    <property type="entry name" value="NFRKB"/>
</dbReference>
<dbReference type="GO" id="GO:0031011">
    <property type="term" value="C:Ino80 complex"/>
    <property type="evidence" value="ECO:0007669"/>
    <property type="project" value="InterPro"/>
</dbReference>
<dbReference type="OMA" id="GSEMCQV"/>
<accession>K3Z365</accession>
<protein>
    <recommendedName>
        <fullName evidence="4">DEUBAD domain-containing protein</fullName>
    </recommendedName>
</protein>
<name>K3Z365_SETIT</name>
<feature type="compositionally biased region" description="Basic and acidic residues" evidence="3">
    <location>
        <begin position="262"/>
        <end position="275"/>
    </location>
</feature>
<feature type="compositionally biased region" description="Low complexity" evidence="3">
    <location>
        <begin position="852"/>
        <end position="862"/>
    </location>
</feature>
<feature type="region of interest" description="Disordered" evidence="3">
    <location>
        <begin position="825"/>
        <end position="862"/>
    </location>
</feature>
<keyword evidence="2" id="KW-0539">Nucleus</keyword>
<evidence type="ECO:0000256" key="2">
    <source>
        <dbReference type="ARBA" id="ARBA00023242"/>
    </source>
</evidence>
<dbReference type="RefSeq" id="XP_004960328.1">
    <property type="nucleotide sequence ID" value="XM_004960271.3"/>
</dbReference>
<dbReference type="EMBL" id="CM003530">
    <property type="protein sequence ID" value="RCV15255.1"/>
    <property type="molecule type" value="Genomic_DNA"/>
</dbReference>
<reference evidence="6" key="3">
    <citation type="submission" date="2018-08" db="UniProtKB">
        <authorList>
            <consortium name="EnsemblPlants"/>
        </authorList>
    </citation>
    <scope>IDENTIFICATION</scope>
    <source>
        <strain evidence="6">Yugu1</strain>
    </source>
</reference>
<feature type="compositionally biased region" description="Basic and acidic residues" evidence="3">
    <location>
        <begin position="778"/>
        <end position="788"/>
    </location>
</feature>
<dbReference type="InterPro" id="IPR057748">
    <property type="entry name" value="NFRKB_WH_2"/>
</dbReference>
<dbReference type="InterPro" id="IPR044867">
    <property type="entry name" value="DEUBAD_dom"/>
</dbReference>
<feature type="region of interest" description="Disordered" evidence="3">
    <location>
        <begin position="574"/>
        <end position="593"/>
    </location>
</feature>
<reference evidence="5" key="2">
    <citation type="submission" date="2015-07" db="EMBL/GenBank/DDBJ databases">
        <authorList>
            <person name="Noorani M."/>
        </authorList>
    </citation>
    <scope>NUCLEOTIDE SEQUENCE</scope>
    <source>
        <strain evidence="5">Yugu1</strain>
    </source>
</reference>
<evidence type="ECO:0000259" key="4">
    <source>
        <dbReference type="PROSITE" id="PS51916"/>
    </source>
</evidence>
<dbReference type="OrthoDB" id="70874at2759"/>
<keyword evidence="7" id="KW-1185">Reference proteome</keyword>
<dbReference type="EnsemblPlants" id="KQL13116">
    <property type="protein sequence ID" value="KQL13116"/>
    <property type="gene ID" value="SETIT_020983mg"/>
</dbReference>
<feature type="region of interest" description="Disordered" evidence="3">
    <location>
        <begin position="1177"/>
        <end position="1326"/>
    </location>
</feature>
<dbReference type="Proteomes" id="UP000004995">
    <property type="component" value="Unassembled WGS sequence"/>
</dbReference>
<evidence type="ECO:0000313" key="5">
    <source>
        <dbReference type="EMBL" id="RCV15255.1"/>
    </source>
</evidence>
<dbReference type="Pfam" id="PF25793">
    <property type="entry name" value="WHD_2nd_NFRKB"/>
    <property type="match status" value="1"/>
</dbReference>
<evidence type="ECO:0000313" key="6">
    <source>
        <dbReference type="EnsemblPlants" id="KQL13116"/>
    </source>
</evidence>
<dbReference type="eggNOG" id="KOG1927">
    <property type="taxonomic scope" value="Eukaryota"/>
</dbReference>
<dbReference type="PANTHER" id="PTHR13052:SF0">
    <property type="entry name" value="DNA-BINDING PROTEIN-LIKE"/>
    <property type="match status" value="1"/>
</dbReference>
<dbReference type="PANTHER" id="PTHR13052">
    <property type="entry name" value="NFRKB-RELATED"/>
    <property type="match status" value="1"/>
</dbReference>
<dbReference type="KEGG" id="sita:101765225"/>
<feature type="compositionally biased region" description="Polar residues" evidence="3">
    <location>
        <begin position="500"/>
        <end position="509"/>
    </location>
</feature>
<dbReference type="STRING" id="4555.K3Z365"/>
<feature type="domain" description="DEUBAD" evidence="4">
    <location>
        <begin position="114"/>
        <end position="227"/>
    </location>
</feature>
<organism evidence="5">
    <name type="scientific">Setaria italica</name>
    <name type="common">Foxtail millet</name>
    <name type="synonym">Panicum italicum</name>
    <dbReference type="NCBI Taxonomy" id="4555"/>
    <lineage>
        <taxon>Eukaryota</taxon>
        <taxon>Viridiplantae</taxon>
        <taxon>Streptophyta</taxon>
        <taxon>Embryophyta</taxon>
        <taxon>Tracheophyta</taxon>
        <taxon>Spermatophyta</taxon>
        <taxon>Magnoliopsida</taxon>
        <taxon>Liliopsida</taxon>
        <taxon>Poales</taxon>
        <taxon>Poaceae</taxon>
        <taxon>PACMAD clade</taxon>
        <taxon>Panicoideae</taxon>
        <taxon>Panicodae</taxon>
        <taxon>Paniceae</taxon>
        <taxon>Cenchrinae</taxon>
        <taxon>Setaria</taxon>
    </lineage>
</organism>
<feature type="compositionally biased region" description="Basic and acidic residues" evidence="3">
    <location>
        <begin position="679"/>
        <end position="694"/>
    </location>
</feature>
<dbReference type="EMBL" id="AGNK02001428">
    <property type="status" value="NOT_ANNOTATED_CDS"/>
    <property type="molecule type" value="Genomic_DNA"/>
</dbReference>
<feature type="compositionally biased region" description="Basic residues" evidence="3">
    <location>
        <begin position="577"/>
        <end position="593"/>
    </location>
</feature>
<feature type="compositionally biased region" description="Basic and acidic residues" evidence="3">
    <location>
        <begin position="659"/>
        <end position="671"/>
    </location>
</feature>
<proteinExistence type="predicted"/>
<evidence type="ECO:0000256" key="1">
    <source>
        <dbReference type="ARBA" id="ARBA00004123"/>
    </source>
</evidence>
<feature type="region of interest" description="Disordered" evidence="3">
    <location>
        <begin position="254"/>
        <end position="276"/>
    </location>
</feature>
<feature type="compositionally biased region" description="Low complexity" evidence="3">
    <location>
        <begin position="765"/>
        <end position="777"/>
    </location>
</feature>
<feature type="region of interest" description="Disordered" evidence="3">
    <location>
        <begin position="1"/>
        <end position="91"/>
    </location>
</feature>